<gene>
    <name evidence="3" type="ORF">CWE15_03935</name>
</gene>
<dbReference type="EMBL" id="PIPQ01000001">
    <property type="protein sequence ID" value="RUO44331.1"/>
    <property type="molecule type" value="Genomic_DNA"/>
</dbReference>
<dbReference type="GO" id="GO:0016787">
    <property type="term" value="F:hydrolase activity"/>
    <property type="evidence" value="ECO:0007669"/>
    <property type="project" value="UniProtKB-KW"/>
</dbReference>
<dbReference type="Proteomes" id="UP000286976">
    <property type="component" value="Unassembled WGS sequence"/>
</dbReference>
<reference evidence="3 4" key="1">
    <citation type="journal article" date="2011" name="Front. Microbiol.">
        <title>Genomic signatures of strain selection and enhancement in Bacillus atrophaeus var. globigii, a historical biowarfare simulant.</title>
        <authorList>
            <person name="Gibbons H.S."/>
            <person name="Broomall S.M."/>
            <person name="McNew L.A."/>
            <person name="Daligault H."/>
            <person name="Chapman C."/>
            <person name="Bruce D."/>
            <person name="Karavis M."/>
            <person name="Krepps M."/>
            <person name="McGregor P.A."/>
            <person name="Hong C."/>
            <person name="Park K.H."/>
            <person name="Akmal A."/>
            <person name="Feldman A."/>
            <person name="Lin J.S."/>
            <person name="Chang W.E."/>
            <person name="Higgs B.W."/>
            <person name="Demirev P."/>
            <person name="Lindquist J."/>
            <person name="Liem A."/>
            <person name="Fochler E."/>
            <person name="Read T.D."/>
            <person name="Tapia R."/>
            <person name="Johnson S."/>
            <person name="Bishop-Lilly K.A."/>
            <person name="Detter C."/>
            <person name="Han C."/>
            <person name="Sozhamannan S."/>
            <person name="Rosenzweig C.N."/>
            <person name="Skowronski E.W."/>
        </authorList>
    </citation>
    <scope>NUCLEOTIDE SEQUENCE [LARGE SCALE GENOMIC DNA]</scope>
    <source>
        <strain evidence="3 4">AIT1</strain>
    </source>
</reference>
<keyword evidence="4" id="KW-1185">Reference proteome</keyword>
<evidence type="ECO:0000256" key="1">
    <source>
        <dbReference type="ARBA" id="ARBA00022801"/>
    </source>
</evidence>
<dbReference type="AlphaFoldDB" id="A0A432XAR4"/>
<dbReference type="Gene3D" id="3.40.50.1820">
    <property type="entry name" value="alpha/beta hydrolase"/>
    <property type="match status" value="1"/>
</dbReference>
<dbReference type="InterPro" id="IPR000639">
    <property type="entry name" value="Epox_hydrolase-like"/>
</dbReference>
<dbReference type="PRINTS" id="PR00412">
    <property type="entry name" value="EPOXHYDRLASE"/>
</dbReference>
<organism evidence="3 4">
    <name type="scientific">Aliidiomarina taiwanensis</name>
    <dbReference type="NCBI Taxonomy" id="946228"/>
    <lineage>
        <taxon>Bacteria</taxon>
        <taxon>Pseudomonadati</taxon>
        <taxon>Pseudomonadota</taxon>
        <taxon>Gammaproteobacteria</taxon>
        <taxon>Alteromonadales</taxon>
        <taxon>Idiomarinaceae</taxon>
        <taxon>Aliidiomarina</taxon>
    </lineage>
</organism>
<protein>
    <submittedName>
        <fullName evidence="3">Alpha/beta hydrolase</fullName>
    </submittedName>
</protein>
<evidence type="ECO:0000313" key="3">
    <source>
        <dbReference type="EMBL" id="RUO44331.1"/>
    </source>
</evidence>
<dbReference type="PANTHER" id="PTHR46118:SF4">
    <property type="entry name" value="PROTEIN ABHD11"/>
    <property type="match status" value="1"/>
</dbReference>
<sequence length="261" mass="28897">MSHHAISLNHETLGSPENPAVLLIHGLFGDLDNLKSISRALSDAYYVINIDLRNHGQSPWVSSMSFPEMAADVLALLDTLEIQQAHILGHSLGGKVAMEVAMHHPERIRSLVVADIAPVRYPPSHNTILAALTALPLNQVKNRQDADARLARDIKIKGVRQFLLKNLTKTDEGWAWRMNLADINACYPELIGAPGSNKVYEGPTLFIRGGLSDYIQAKHKTEILARFPNAQSKTMSGVGHWLHAEKPLIFNGLVQRFLDEN</sequence>
<evidence type="ECO:0000313" key="4">
    <source>
        <dbReference type="Proteomes" id="UP000286976"/>
    </source>
</evidence>
<dbReference type="OrthoDB" id="9808398at2"/>
<comment type="caution">
    <text evidence="3">The sequence shown here is derived from an EMBL/GenBank/DDBJ whole genome shotgun (WGS) entry which is preliminary data.</text>
</comment>
<dbReference type="SUPFAM" id="SSF53474">
    <property type="entry name" value="alpha/beta-Hydrolases"/>
    <property type="match status" value="1"/>
</dbReference>
<dbReference type="PRINTS" id="PR00111">
    <property type="entry name" value="ABHYDROLASE"/>
</dbReference>
<dbReference type="Pfam" id="PF00561">
    <property type="entry name" value="Abhydrolase_1"/>
    <property type="match status" value="1"/>
</dbReference>
<accession>A0A432XAR4</accession>
<keyword evidence="1 3" id="KW-0378">Hydrolase</keyword>
<proteinExistence type="predicted"/>
<feature type="domain" description="AB hydrolase-1" evidence="2">
    <location>
        <begin position="19"/>
        <end position="247"/>
    </location>
</feature>
<evidence type="ECO:0000259" key="2">
    <source>
        <dbReference type="Pfam" id="PF00561"/>
    </source>
</evidence>
<dbReference type="RefSeq" id="WP_126756733.1">
    <property type="nucleotide sequence ID" value="NZ_PIPQ01000001.1"/>
</dbReference>
<dbReference type="InterPro" id="IPR029058">
    <property type="entry name" value="AB_hydrolase_fold"/>
</dbReference>
<dbReference type="PANTHER" id="PTHR46118">
    <property type="entry name" value="PROTEIN ABHD11"/>
    <property type="match status" value="1"/>
</dbReference>
<name>A0A432XAR4_9GAMM</name>
<dbReference type="InterPro" id="IPR000073">
    <property type="entry name" value="AB_hydrolase_1"/>
</dbReference>